<sequence>MAQDLKTRAEHQLTLNQAAAAQSAAALVAARADLDLRVADPAALTPDQWATSVGAHQHVELARAALAAELAAQQSIRTALAGVNSPADTLTYQTELRKSLLRQATIRVQLRAGRERELTDTAVVSALGQVADDAGARVAASIQAVAQGTADQAAVRAARDAVLVAPLDTIVADATALRSSTTFTAARDRLAALIPDALLTRARQRYAEATSLASEAADFLAIAQAAEDKVLGELTPISAVKAAETDFRIALGALSGYVASSAAELAGARTRLEAVAAIPDLTPAQVAALDPAGRADAIAAADAEQELADAVAEIAILQQALDDAVLAARIDDPDSDPASNADVITAQDALDAPAPHQALTDARTAYDQPARDALDAWEVEVPDELWDAFTQFEAASDVLDRLAAQAARDALLTTLDTAQDAYANALDDADVQLRRLQVAAAETGDRSARARALGELSVDLTNQYARGDGPSGRTADQL</sequence>
<dbReference type="RefSeq" id="WP_134101272.1">
    <property type="nucleotide sequence ID" value="NZ_SODP01000001.1"/>
</dbReference>
<accession>A0A4R8CM50</accession>
<evidence type="ECO:0000313" key="2">
    <source>
        <dbReference type="Proteomes" id="UP000295146"/>
    </source>
</evidence>
<organism evidence="1 2">
    <name type="scientific">Kribbella pratensis</name>
    <dbReference type="NCBI Taxonomy" id="2512112"/>
    <lineage>
        <taxon>Bacteria</taxon>
        <taxon>Bacillati</taxon>
        <taxon>Actinomycetota</taxon>
        <taxon>Actinomycetes</taxon>
        <taxon>Propionibacteriales</taxon>
        <taxon>Kribbellaceae</taxon>
        <taxon>Kribbella</taxon>
    </lineage>
</organism>
<gene>
    <name evidence="1" type="ORF">EV653_2310</name>
</gene>
<protein>
    <submittedName>
        <fullName evidence="1">Uncharacterized protein</fullName>
    </submittedName>
</protein>
<proteinExistence type="predicted"/>
<reference evidence="1 2" key="1">
    <citation type="submission" date="2019-03" db="EMBL/GenBank/DDBJ databases">
        <title>Genomic Encyclopedia of Type Strains, Phase III (KMG-III): the genomes of soil and plant-associated and newly described type strains.</title>
        <authorList>
            <person name="Whitman W."/>
        </authorList>
    </citation>
    <scope>NUCLEOTIDE SEQUENCE [LARGE SCALE GENOMIC DNA]</scope>
    <source>
        <strain evidence="1 2">VKM Ac-2573</strain>
    </source>
</reference>
<dbReference type="OrthoDB" id="10020884at2"/>
<dbReference type="AlphaFoldDB" id="A0A4R8CM50"/>
<name>A0A4R8CM50_9ACTN</name>
<dbReference type="EMBL" id="SODP01000001">
    <property type="protein sequence ID" value="TDW77146.1"/>
    <property type="molecule type" value="Genomic_DNA"/>
</dbReference>
<evidence type="ECO:0000313" key="1">
    <source>
        <dbReference type="EMBL" id="TDW77146.1"/>
    </source>
</evidence>
<comment type="caution">
    <text evidence="1">The sequence shown here is derived from an EMBL/GenBank/DDBJ whole genome shotgun (WGS) entry which is preliminary data.</text>
</comment>
<keyword evidence="2" id="KW-1185">Reference proteome</keyword>
<dbReference type="Proteomes" id="UP000295146">
    <property type="component" value="Unassembled WGS sequence"/>
</dbReference>